<evidence type="ECO:0000256" key="4">
    <source>
        <dbReference type="ARBA" id="ARBA00022982"/>
    </source>
</evidence>
<keyword evidence="5 8" id="KW-1133">Transmembrane helix</keyword>
<dbReference type="Gene3D" id="1.20.120.1770">
    <property type="match status" value="1"/>
</dbReference>
<dbReference type="SMART" id="SM00664">
    <property type="entry name" value="DoH"/>
    <property type="match status" value="1"/>
</dbReference>
<dbReference type="AlphaFoldDB" id="A0AAN7QPJ8"/>
<dbReference type="InterPro" id="IPR018825">
    <property type="entry name" value="DUF2427"/>
</dbReference>
<dbReference type="CDD" id="cd08760">
    <property type="entry name" value="Cyt_b561_FRRS1_like"/>
    <property type="match status" value="1"/>
</dbReference>
<dbReference type="Proteomes" id="UP001309876">
    <property type="component" value="Unassembled WGS sequence"/>
</dbReference>
<keyword evidence="4" id="KW-0249">Electron transport</keyword>
<sequence>MASLRLGSRAVALGFVLLNSLLLTTFAAGNSTNTTTIASSSYTNSDVKIAINVPEGDQKTDLYFNFEAPADHKWVGFGIGMTMDDSLMFVVYRSQDNQGEPTVSPRTTNYHNMPEFYNETTVNVLEGSEVTNDKYVVRMHCKSCRNWGDGGLDTSGRRQRFFYALGPSGDDIKSDDSNARIDSHPGHPSQFMLDMVEATGTNGVPAFEMNDDASDDSGDDDDDRRGPFGSGDLSRGVAFHAFVMSFAFSIVFPLGYLFLRLFERVWMHYSIQAFGTLLVFAGVGSGIMVSKRENLSPNMTHPHQIVGIVAFVIVLAALVLGGIGHVHFKKNGTPSPLMKGHRIVGPLSITLGTVNACLGLAWAGRTRAIVGYIVFDLIVIAIIGALLFWNRKRNMRRNARNTPAAQNFRGANLAAYSHVRSGSANENQFSVPPPSYDSHRGNGHSEQHVPLRRFEQEQHGPTEYYSVQPNK</sequence>
<feature type="transmembrane region" description="Helical" evidence="8">
    <location>
        <begin position="343"/>
        <end position="363"/>
    </location>
</feature>
<keyword evidence="2" id="KW-0813">Transport</keyword>
<feature type="transmembrane region" description="Helical" evidence="8">
    <location>
        <begin position="271"/>
        <end position="290"/>
    </location>
</feature>
<evidence type="ECO:0000313" key="12">
    <source>
        <dbReference type="EMBL" id="KAK5080387.1"/>
    </source>
</evidence>
<dbReference type="CDD" id="cd09630">
    <property type="entry name" value="CDH_like_cytochrome"/>
    <property type="match status" value="1"/>
</dbReference>
<evidence type="ECO:0000259" key="10">
    <source>
        <dbReference type="SMART" id="SM00664"/>
    </source>
</evidence>
<evidence type="ECO:0000256" key="2">
    <source>
        <dbReference type="ARBA" id="ARBA00022448"/>
    </source>
</evidence>
<feature type="domain" description="Cytochrome b561" evidence="11">
    <location>
        <begin position="239"/>
        <end position="360"/>
    </location>
</feature>
<dbReference type="Gene3D" id="2.60.40.1210">
    <property type="entry name" value="Cellobiose dehydrogenase, cytochrome domain"/>
    <property type="match status" value="1"/>
</dbReference>
<evidence type="ECO:0000259" key="11">
    <source>
        <dbReference type="SMART" id="SM00665"/>
    </source>
</evidence>
<feature type="transmembrane region" description="Helical" evidence="8">
    <location>
        <begin position="302"/>
        <end position="323"/>
    </location>
</feature>
<keyword evidence="9" id="KW-0732">Signal</keyword>
<dbReference type="EMBL" id="JAVRRJ010000015">
    <property type="protein sequence ID" value="KAK5080387.1"/>
    <property type="molecule type" value="Genomic_DNA"/>
</dbReference>
<dbReference type="InterPro" id="IPR015920">
    <property type="entry name" value="Cellobiose_DH-like_cyt"/>
</dbReference>
<evidence type="ECO:0000256" key="5">
    <source>
        <dbReference type="ARBA" id="ARBA00022989"/>
    </source>
</evidence>
<accession>A0AAN7QPJ8</accession>
<evidence type="ECO:0000256" key="9">
    <source>
        <dbReference type="SAM" id="SignalP"/>
    </source>
</evidence>
<dbReference type="SMART" id="SM00665">
    <property type="entry name" value="B561"/>
    <property type="match status" value="1"/>
</dbReference>
<proteinExistence type="predicted"/>
<dbReference type="Pfam" id="PF10348">
    <property type="entry name" value="DUF2427"/>
    <property type="match status" value="1"/>
</dbReference>
<evidence type="ECO:0000256" key="1">
    <source>
        <dbReference type="ARBA" id="ARBA00004370"/>
    </source>
</evidence>
<feature type="chain" id="PRO_5043044792" description="DOMON domain-containing protein" evidence="9">
    <location>
        <begin position="28"/>
        <end position="471"/>
    </location>
</feature>
<evidence type="ECO:0000256" key="7">
    <source>
        <dbReference type="SAM" id="MobiDB-lite"/>
    </source>
</evidence>
<keyword evidence="3 8" id="KW-0812">Transmembrane</keyword>
<dbReference type="Pfam" id="PF16010">
    <property type="entry name" value="CDH-cyt"/>
    <property type="match status" value="1"/>
</dbReference>
<evidence type="ECO:0000313" key="13">
    <source>
        <dbReference type="Proteomes" id="UP001309876"/>
    </source>
</evidence>
<organism evidence="12 13">
    <name type="scientific">Lithohypha guttulata</name>
    <dbReference type="NCBI Taxonomy" id="1690604"/>
    <lineage>
        <taxon>Eukaryota</taxon>
        <taxon>Fungi</taxon>
        <taxon>Dikarya</taxon>
        <taxon>Ascomycota</taxon>
        <taxon>Pezizomycotina</taxon>
        <taxon>Eurotiomycetes</taxon>
        <taxon>Chaetothyriomycetidae</taxon>
        <taxon>Chaetothyriales</taxon>
        <taxon>Trichomeriaceae</taxon>
        <taxon>Lithohypha</taxon>
    </lineage>
</organism>
<dbReference type="PANTHER" id="PTHR47797:SF1">
    <property type="entry name" value="CYTOCHROME B561 DOMAIN-CONTAINING PROTEIN-RELATED"/>
    <property type="match status" value="1"/>
</dbReference>
<dbReference type="InterPro" id="IPR005018">
    <property type="entry name" value="DOMON_domain"/>
</dbReference>
<name>A0AAN7QPJ8_9EURO</name>
<comment type="caution">
    <text evidence="12">The sequence shown here is derived from an EMBL/GenBank/DDBJ whole genome shotgun (WGS) entry which is preliminary data.</text>
</comment>
<comment type="subcellular location">
    <subcellularLocation>
        <location evidence="1">Membrane</location>
    </subcellularLocation>
</comment>
<gene>
    <name evidence="12" type="ORF">LTR05_008635</name>
</gene>
<feature type="transmembrane region" description="Helical" evidence="8">
    <location>
        <begin position="369"/>
        <end position="389"/>
    </location>
</feature>
<dbReference type="InterPro" id="IPR006593">
    <property type="entry name" value="Cyt_b561/ferric_Rdtase_TM"/>
</dbReference>
<evidence type="ECO:0000256" key="6">
    <source>
        <dbReference type="ARBA" id="ARBA00023136"/>
    </source>
</evidence>
<keyword evidence="13" id="KW-1185">Reference proteome</keyword>
<feature type="signal peptide" evidence="9">
    <location>
        <begin position="1"/>
        <end position="27"/>
    </location>
</feature>
<feature type="compositionally biased region" description="Acidic residues" evidence="7">
    <location>
        <begin position="209"/>
        <end position="222"/>
    </location>
</feature>
<dbReference type="PANTHER" id="PTHR47797">
    <property type="entry name" value="DEHYDROGENASE, PUTATIVE (AFU_ORTHOLOGUE AFUA_8G05805)-RELATED"/>
    <property type="match status" value="1"/>
</dbReference>
<feature type="domain" description="DOMON" evidence="10">
    <location>
        <begin position="74"/>
        <end position="166"/>
    </location>
</feature>
<evidence type="ECO:0000256" key="8">
    <source>
        <dbReference type="SAM" id="Phobius"/>
    </source>
</evidence>
<dbReference type="GO" id="GO:0016020">
    <property type="term" value="C:membrane"/>
    <property type="evidence" value="ECO:0007669"/>
    <property type="project" value="UniProtKB-SubCell"/>
</dbReference>
<keyword evidence="6 8" id="KW-0472">Membrane</keyword>
<dbReference type="SUPFAM" id="SSF49344">
    <property type="entry name" value="CBD9-like"/>
    <property type="match status" value="1"/>
</dbReference>
<reference evidence="12 13" key="1">
    <citation type="submission" date="2023-08" db="EMBL/GenBank/DDBJ databases">
        <title>Black Yeasts Isolated from many extreme environments.</title>
        <authorList>
            <person name="Coleine C."/>
            <person name="Stajich J.E."/>
            <person name="Selbmann L."/>
        </authorList>
    </citation>
    <scope>NUCLEOTIDE SEQUENCE [LARGE SCALE GENOMIC DNA]</scope>
    <source>
        <strain evidence="12 13">CCFEE 5910</strain>
    </source>
</reference>
<feature type="transmembrane region" description="Helical" evidence="8">
    <location>
        <begin position="237"/>
        <end position="259"/>
    </location>
</feature>
<feature type="region of interest" description="Disordered" evidence="7">
    <location>
        <begin position="204"/>
        <end position="227"/>
    </location>
</feature>
<feature type="compositionally biased region" description="Basic and acidic residues" evidence="7">
    <location>
        <begin position="437"/>
        <end position="460"/>
    </location>
</feature>
<evidence type="ECO:0008006" key="14">
    <source>
        <dbReference type="Google" id="ProtNLM"/>
    </source>
</evidence>
<evidence type="ECO:0000256" key="3">
    <source>
        <dbReference type="ARBA" id="ARBA00022692"/>
    </source>
</evidence>
<protein>
    <recommendedName>
        <fullName evidence="14">DOMON domain-containing protein</fullName>
    </recommendedName>
</protein>
<feature type="region of interest" description="Disordered" evidence="7">
    <location>
        <begin position="424"/>
        <end position="471"/>
    </location>
</feature>